<evidence type="ECO:0000256" key="8">
    <source>
        <dbReference type="PIRSR" id="PIRSR600175-1"/>
    </source>
</evidence>
<evidence type="ECO:0000256" key="10">
    <source>
        <dbReference type="RuleBase" id="RU003732"/>
    </source>
</evidence>
<name>A0A7R8UEH0_HERIL</name>
<feature type="binding site" evidence="8">
    <location>
        <position position="57"/>
    </location>
    <ligand>
        <name>Na(+)</name>
        <dbReference type="ChEBI" id="CHEBI:29101"/>
        <label>1</label>
    </ligand>
</feature>
<keyword evidence="7 12" id="KW-0472">Membrane</keyword>
<feature type="transmembrane region" description="Helical" evidence="12">
    <location>
        <begin position="221"/>
        <end position="241"/>
    </location>
</feature>
<dbReference type="Pfam" id="PF00209">
    <property type="entry name" value="SNF"/>
    <property type="match status" value="1"/>
</dbReference>
<keyword evidence="8" id="KW-0479">Metal-binding</keyword>
<feature type="binding site" evidence="8">
    <location>
        <position position="59"/>
    </location>
    <ligand>
        <name>Na(+)</name>
        <dbReference type="ChEBI" id="CHEBI:29101"/>
        <label>1</label>
    </ligand>
</feature>
<dbReference type="FunCoup" id="A0A7R8UEH0">
    <property type="interactions" value="1"/>
</dbReference>
<feature type="transmembrane region" description="Helical" evidence="12">
    <location>
        <begin position="51"/>
        <end position="69"/>
    </location>
</feature>
<accession>A0A7R8UEH0</accession>
<feature type="binding site" evidence="8">
    <location>
        <position position="64"/>
    </location>
    <ligand>
        <name>Na(+)</name>
        <dbReference type="ChEBI" id="CHEBI:29101"/>
        <label>1</label>
    </ligand>
</feature>
<dbReference type="InterPro" id="IPR037272">
    <property type="entry name" value="SNS_sf"/>
</dbReference>
<comment type="subcellular location">
    <subcellularLocation>
        <location evidence="1">Membrane</location>
        <topology evidence="1">Multi-pass membrane protein</topology>
    </subcellularLocation>
</comment>
<feature type="disulfide bond" evidence="9">
    <location>
        <begin position="162"/>
        <end position="171"/>
    </location>
</feature>
<dbReference type="Proteomes" id="UP000594454">
    <property type="component" value="Chromosome 1"/>
</dbReference>
<evidence type="ECO:0000313" key="14">
    <source>
        <dbReference type="Proteomes" id="UP000594454"/>
    </source>
</evidence>
<dbReference type="GO" id="GO:0005283">
    <property type="term" value="F:amino acid:sodium symporter activity"/>
    <property type="evidence" value="ECO:0007669"/>
    <property type="project" value="TreeGrafter"/>
</dbReference>
<dbReference type="PROSITE" id="PS00754">
    <property type="entry name" value="NA_NEUROTRAN_SYMP_2"/>
    <property type="match status" value="1"/>
</dbReference>
<dbReference type="SUPFAM" id="SSF161070">
    <property type="entry name" value="SNF-like"/>
    <property type="match status" value="1"/>
</dbReference>
<feature type="binding site" evidence="8">
    <location>
        <position position="407"/>
    </location>
    <ligand>
        <name>Na(+)</name>
        <dbReference type="ChEBI" id="CHEBI:29101"/>
        <label>1</label>
    </ligand>
</feature>
<keyword evidence="5 10" id="KW-0769">Symport</keyword>
<feature type="transmembrane region" description="Helical" evidence="12">
    <location>
        <begin position="462"/>
        <end position="484"/>
    </location>
</feature>
<keyword evidence="8" id="KW-0915">Sodium</keyword>
<feature type="binding site" evidence="8">
    <location>
        <position position="403"/>
    </location>
    <ligand>
        <name>Na(+)</name>
        <dbReference type="ChEBI" id="CHEBI:29101"/>
        <label>1</label>
    </ligand>
</feature>
<dbReference type="EMBL" id="LR899009">
    <property type="protein sequence ID" value="CAD7079307.1"/>
    <property type="molecule type" value="Genomic_DNA"/>
</dbReference>
<evidence type="ECO:0000313" key="13">
    <source>
        <dbReference type="EMBL" id="CAD7079307.1"/>
    </source>
</evidence>
<evidence type="ECO:0000256" key="7">
    <source>
        <dbReference type="ARBA" id="ARBA00023136"/>
    </source>
</evidence>
<feature type="transmembrane region" description="Helical" evidence="12">
    <location>
        <begin position="390"/>
        <end position="410"/>
    </location>
</feature>
<keyword evidence="14" id="KW-1185">Reference proteome</keyword>
<evidence type="ECO:0000256" key="12">
    <source>
        <dbReference type="SAM" id="Phobius"/>
    </source>
</evidence>
<feature type="transmembrane region" description="Helical" evidence="12">
    <location>
        <begin position="545"/>
        <end position="565"/>
    </location>
</feature>
<feature type="region of interest" description="Disordered" evidence="11">
    <location>
        <begin position="1"/>
        <end position="41"/>
    </location>
</feature>
<dbReference type="NCBIfam" id="NF037979">
    <property type="entry name" value="Na_transp"/>
    <property type="match status" value="1"/>
</dbReference>
<feature type="transmembrane region" description="Helical" evidence="12">
    <location>
        <begin position="123"/>
        <end position="147"/>
    </location>
</feature>
<feature type="compositionally biased region" description="Polar residues" evidence="11">
    <location>
        <begin position="1"/>
        <end position="11"/>
    </location>
</feature>
<evidence type="ECO:0000256" key="6">
    <source>
        <dbReference type="ARBA" id="ARBA00022989"/>
    </source>
</evidence>
<dbReference type="PROSITE" id="PS00610">
    <property type="entry name" value="NA_NEUROTRAN_SYMP_1"/>
    <property type="match status" value="1"/>
</dbReference>
<keyword evidence="3 10" id="KW-0813">Transport</keyword>
<sequence length="616" mass="69647">MGPKTRPSSLGPSLDSKVKSNLPRKSKIEEDFEPSYEPDQNRGKWSVKAEFILSCLGYAIGIGNVWRFPYLCYRSGGGAFLIPYLLMLVFCGIPLFYMEILLGQFSSSGCITLFRICPLFKGTGFAIVIVNIICTVYYAVILSYPLIYVYRSFSLKLPWTDCNNAWNTPNCTRVEDVNAVWNATSVFYWEGKVSGVSTPADEFFHLEVLKISSGIHEVGGIVWPLFICLVIAWITVFLCILKGVKSVGKVVYFSATFPFVVLAILFFRGVTLPGAGLGISFYMYPEWKKLTDLKIWADAAMQIFYSLGPGWGGIVNMASYNDFRNNAKWDAIVIPIVNCFTSIFAGFVVFSVLGYLSIKTGIPVASVATSGPGLAYITYPEAIAMLRYPHFWSIIFFLMLFFLGLDSAFVQIEAVITSIIDEYKFLRKWRVAVTAGICFVMFLLSISMVTNGGMYILQLLDWYSASAAVILFCMIEVLIVGRIYGVKRFKNDIYFMTGHRLGKVWLFSWKCTTPIILILIFFTSVVFNRRITFNNTEYPDWAVAIGWGSCLSSIICIPIYMIYILSKKKGSLIERIREACYPREWYPAMPHHRKEYLRLRKIFETGAEVFGLDATS</sequence>
<feature type="transmembrane region" description="Helical" evidence="12">
    <location>
        <begin position="332"/>
        <end position="356"/>
    </location>
</feature>
<feature type="transmembrane region" description="Helical" evidence="12">
    <location>
        <begin position="504"/>
        <end position="525"/>
    </location>
</feature>
<dbReference type="InterPro" id="IPR000175">
    <property type="entry name" value="Na/ntran_symport"/>
</dbReference>
<dbReference type="GO" id="GO:0089718">
    <property type="term" value="P:amino acid import across plasma membrane"/>
    <property type="evidence" value="ECO:0007669"/>
    <property type="project" value="TreeGrafter"/>
</dbReference>
<keyword evidence="9" id="KW-1015">Disulfide bond</keyword>
<feature type="transmembrane region" description="Helical" evidence="12">
    <location>
        <begin position="81"/>
        <end position="102"/>
    </location>
</feature>
<evidence type="ECO:0000256" key="5">
    <source>
        <dbReference type="ARBA" id="ARBA00022847"/>
    </source>
</evidence>
<evidence type="ECO:0000256" key="2">
    <source>
        <dbReference type="ARBA" id="ARBA00006459"/>
    </source>
</evidence>
<organism evidence="13 14">
    <name type="scientific">Hermetia illucens</name>
    <name type="common">Black soldier fly</name>
    <dbReference type="NCBI Taxonomy" id="343691"/>
    <lineage>
        <taxon>Eukaryota</taxon>
        <taxon>Metazoa</taxon>
        <taxon>Ecdysozoa</taxon>
        <taxon>Arthropoda</taxon>
        <taxon>Hexapoda</taxon>
        <taxon>Insecta</taxon>
        <taxon>Pterygota</taxon>
        <taxon>Neoptera</taxon>
        <taxon>Endopterygota</taxon>
        <taxon>Diptera</taxon>
        <taxon>Brachycera</taxon>
        <taxon>Stratiomyomorpha</taxon>
        <taxon>Stratiomyidae</taxon>
        <taxon>Hermetiinae</taxon>
        <taxon>Hermetia</taxon>
    </lineage>
</organism>
<feature type="binding site" evidence="8">
    <location>
        <position position="406"/>
    </location>
    <ligand>
        <name>Na(+)</name>
        <dbReference type="ChEBI" id="CHEBI:29101"/>
        <label>1</label>
    </ligand>
</feature>
<dbReference type="PANTHER" id="PTHR11616">
    <property type="entry name" value="SODIUM/CHLORIDE DEPENDENT TRANSPORTER"/>
    <property type="match status" value="1"/>
</dbReference>
<dbReference type="GO" id="GO:0046872">
    <property type="term" value="F:metal ion binding"/>
    <property type="evidence" value="ECO:0007669"/>
    <property type="project" value="UniProtKB-KW"/>
</dbReference>
<evidence type="ECO:0000256" key="1">
    <source>
        <dbReference type="ARBA" id="ARBA00004141"/>
    </source>
</evidence>
<dbReference type="InParanoid" id="A0A7R8UEH0"/>
<dbReference type="PRINTS" id="PR00176">
    <property type="entry name" value="NANEUSMPORT"/>
</dbReference>
<feature type="binding site" evidence="8">
    <location>
        <position position="306"/>
    </location>
    <ligand>
        <name>Na(+)</name>
        <dbReference type="ChEBI" id="CHEBI:29101"/>
        <label>1</label>
    </ligand>
</feature>
<dbReference type="PANTHER" id="PTHR11616:SF241">
    <property type="entry name" value="SODIUM- AND CHLORIDE-DEPENDENT GLYCINE TRANSPORTER 2"/>
    <property type="match status" value="1"/>
</dbReference>
<dbReference type="PROSITE" id="PS50267">
    <property type="entry name" value="NA_NEUROTRAN_SYMP_3"/>
    <property type="match status" value="1"/>
</dbReference>
<evidence type="ECO:0000256" key="4">
    <source>
        <dbReference type="ARBA" id="ARBA00022692"/>
    </source>
</evidence>
<dbReference type="AlphaFoldDB" id="A0A7R8UEH0"/>
<feature type="transmembrane region" description="Helical" evidence="12">
    <location>
        <begin position="303"/>
        <end position="320"/>
    </location>
</feature>
<dbReference type="OMA" id="AARXTAN"/>
<reference evidence="13 14" key="1">
    <citation type="submission" date="2020-11" db="EMBL/GenBank/DDBJ databases">
        <authorList>
            <person name="Wallbank WR R."/>
            <person name="Pardo Diaz C."/>
            <person name="Kozak K."/>
            <person name="Martin S."/>
            <person name="Jiggins C."/>
            <person name="Moest M."/>
            <person name="Warren A I."/>
            <person name="Generalovic N T."/>
            <person name="Byers J.R.P. K."/>
            <person name="Montejo-Kovacevich G."/>
            <person name="Yen C E."/>
        </authorList>
    </citation>
    <scope>NUCLEOTIDE SEQUENCE [LARGE SCALE GENOMIC DNA]</scope>
</reference>
<proteinExistence type="inferred from homology"/>
<protein>
    <recommendedName>
        <fullName evidence="10">Transporter</fullName>
    </recommendedName>
</protein>
<feature type="transmembrane region" description="Helical" evidence="12">
    <location>
        <begin position="431"/>
        <end position="450"/>
    </location>
</feature>
<evidence type="ECO:0000256" key="11">
    <source>
        <dbReference type="SAM" id="MobiDB-lite"/>
    </source>
</evidence>
<evidence type="ECO:0000256" key="9">
    <source>
        <dbReference type="PIRSR" id="PIRSR600175-2"/>
    </source>
</evidence>
<gene>
    <name evidence="13" type="ORF">HERILL_LOCUS2527</name>
</gene>
<feature type="binding site" evidence="8">
    <location>
        <position position="338"/>
    </location>
    <ligand>
        <name>Na(+)</name>
        <dbReference type="ChEBI" id="CHEBI:29101"/>
        <label>1</label>
    </ligand>
</feature>
<keyword evidence="6 12" id="KW-1133">Transmembrane helix</keyword>
<dbReference type="OrthoDB" id="6581954at2759"/>
<evidence type="ECO:0000256" key="3">
    <source>
        <dbReference type="ARBA" id="ARBA00022448"/>
    </source>
</evidence>
<comment type="similarity">
    <text evidence="2 10">Belongs to the sodium:neurotransmitter symporter (SNF) (TC 2.A.22) family.</text>
</comment>
<keyword evidence="4 10" id="KW-0812">Transmembrane</keyword>
<dbReference type="GO" id="GO:0005886">
    <property type="term" value="C:plasma membrane"/>
    <property type="evidence" value="ECO:0007669"/>
    <property type="project" value="TreeGrafter"/>
</dbReference>
<feature type="transmembrane region" description="Helical" evidence="12">
    <location>
        <begin position="250"/>
        <end position="283"/>
    </location>
</feature>